<dbReference type="PANTHER" id="PTHR46732">
    <property type="entry name" value="ATP-DEPENDENT PROTEASE LA (LON) DOMAIN PROTEIN"/>
    <property type="match status" value="1"/>
</dbReference>
<proteinExistence type="predicted"/>
<dbReference type="InterPro" id="IPR003111">
    <property type="entry name" value="Lon_prtase_N"/>
</dbReference>
<keyword evidence="3" id="KW-1185">Reference proteome</keyword>
<evidence type="ECO:0000313" key="3">
    <source>
        <dbReference type="Proteomes" id="UP001235760"/>
    </source>
</evidence>
<dbReference type="Gene3D" id="1.10.4060.10">
    <property type="entry name" value="BPP1347 like domain"/>
    <property type="match status" value="1"/>
</dbReference>
<comment type="caution">
    <text evidence="2">The sequence shown here is derived from an EMBL/GenBank/DDBJ whole genome shotgun (WGS) entry which is preliminary data.</text>
</comment>
<dbReference type="Gene3D" id="2.30.130.40">
    <property type="entry name" value="LON domain-like"/>
    <property type="match status" value="1"/>
</dbReference>
<dbReference type="RefSeq" id="WP_305749894.1">
    <property type="nucleotide sequence ID" value="NZ_JAUZEE010000005.1"/>
</dbReference>
<dbReference type="SUPFAM" id="SSF88697">
    <property type="entry name" value="PUA domain-like"/>
    <property type="match status" value="1"/>
</dbReference>
<gene>
    <name evidence="2" type="ORF">Q8X39_11955</name>
</gene>
<reference evidence="2 3" key="1">
    <citation type="submission" date="2023-08" db="EMBL/GenBank/DDBJ databases">
        <authorList>
            <person name="Roldan D.M."/>
            <person name="Menes R.J."/>
        </authorList>
    </citation>
    <scope>NUCLEOTIDE SEQUENCE [LARGE SCALE GENOMIC DNA]</scope>
    <source>
        <strain evidence="2 3">CCM 2812</strain>
    </source>
</reference>
<evidence type="ECO:0000313" key="2">
    <source>
        <dbReference type="EMBL" id="MDP4301353.1"/>
    </source>
</evidence>
<evidence type="ECO:0000259" key="1">
    <source>
        <dbReference type="SMART" id="SM00464"/>
    </source>
</evidence>
<protein>
    <submittedName>
        <fullName evidence="2">LON peptidase substrate-binding domain-containing protein</fullName>
    </submittedName>
</protein>
<feature type="domain" description="Lon N-terminal" evidence="1">
    <location>
        <begin position="14"/>
        <end position="216"/>
    </location>
</feature>
<dbReference type="PANTHER" id="PTHR46732:SF8">
    <property type="entry name" value="ATP-DEPENDENT PROTEASE LA (LON) DOMAIN PROTEIN"/>
    <property type="match status" value="1"/>
</dbReference>
<name>A0ABT9G569_LEPDI</name>
<dbReference type="Pfam" id="PF02190">
    <property type="entry name" value="LON_substr_bdg"/>
    <property type="match status" value="1"/>
</dbReference>
<organism evidence="2 3">
    <name type="scientific">Leptothrix discophora</name>
    <dbReference type="NCBI Taxonomy" id="89"/>
    <lineage>
        <taxon>Bacteria</taxon>
        <taxon>Pseudomonadati</taxon>
        <taxon>Pseudomonadota</taxon>
        <taxon>Betaproteobacteria</taxon>
        <taxon>Burkholderiales</taxon>
        <taxon>Sphaerotilaceae</taxon>
        <taxon>Leptothrix</taxon>
    </lineage>
</organism>
<dbReference type="InterPro" id="IPR046336">
    <property type="entry name" value="Lon_prtase_N_sf"/>
</dbReference>
<accession>A0ABT9G569</accession>
<dbReference type="SMART" id="SM00464">
    <property type="entry name" value="LON"/>
    <property type="match status" value="1"/>
</dbReference>
<dbReference type="Proteomes" id="UP001235760">
    <property type="component" value="Unassembled WGS sequence"/>
</dbReference>
<dbReference type="InterPro" id="IPR015947">
    <property type="entry name" value="PUA-like_sf"/>
</dbReference>
<dbReference type="EMBL" id="JAUZEE010000005">
    <property type="protein sequence ID" value="MDP4301353.1"/>
    <property type="molecule type" value="Genomic_DNA"/>
</dbReference>
<sequence length="220" mass="23851">MNTSPPAPDLPLHALPLFPLGTVLFPDGVLALKVFEARYLDLMGWCLREGRGFGVVTLIQGGEVRDEGRGEARGKGRDPVRFEAVGCLASIAECDADQPGILMVRCHGGRRFELDGASQRPDGLWVAARATLLSADEPAAPLPEHAGAVAALQRAVIALDERGDAPFKLPLRYDDAGWVANRWCEILPIPLATRHKLMALQDPVARLGLVDGFLRRHKIV</sequence>